<dbReference type="InterPro" id="IPR029058">
    <property type="entry name" value="AB_hydrolase_fold"/>
</dbReference>
<comment type="caution">
    <text evidence="2">The sequence shown here is derived from an EMBL/GenBank/DDBJ whole genome shotgun (WGS) entry which is preliminary data.</text>
</comment>
<dbReference type="PANTHER" id="PTHR43798">
    <property type="entry name" value="MONOACYLGLYCEROL LIPASE"/>
    <property type="match status" value="1"/>
</dbReference>
<dbReference type="InterPro" id="IPR000073">
    <property type="entry name" value="AB_hydrolase_1"/>
</dbReference>
<dbReference type="GO" id="GO:0016787">
    <property type="term" value="F:hydrolase activity"/>
    <property type="evidence" value="ECO:0007669"/>
    <property type="project" value="UniProtKB-KW"/>
</dbReference>
<dbReference type="PROSITE" id="PS51257">
    <property type="entry name" value="PROKAR_LIPOPROTEIN"/>
    <property type="match status" value="1"/>
</dbReference>
<evidence type="ECO:0000259" key="1">
    <source>
        <dbReference type="Pfam" id="PF12697"/>
    </source>
</evidence>
<evidence type="ECO:0000313" key="3">
    <source>
        <dbReference type="Proteomes" id="UP000708576"/>
    </source>
</evidence>
<organism evidence="2 3">
    <name type="scientific">Carboxylicivirga linearis</name>
    <dbReference type="NCBI Taxonomy" id="1628157"/>
    <lineage>
        <taxon>Bacteria</taxon>
        <taxon>Pseudomonadati</taxon>
        <taxon>Bacteroidota</taxon>
        <taxon>Bacteroidia</taxon>
        <taxon>Marinilabiliales</taxon>
        <taxon>Marinilabiliaceae</taxon>
        <taxon>Carboxylicivirga</taxon>
    </lineage>
</organism>
<dbReference type="RefSeq" id="WP_212213736.1">
    <property type="nucleotide sequence ID" value="NZ_JAGUCO010000002.1"/>
</dbReference>
<dbReference type="InterPro" id="IPR050266">
    <property type="entry name" value="AB_hydrolase_sf"/>
</dbReference>
<keyword evidence="2" id="KW-0378">Hydrolase</keyword>
<keyword evidence="3" id="KW-1185">Reference proteome</keyword>
<sequence length="330" mass="38011">MKKSNKLLLLFTCMAIVLGCNQHEGVITPDEASLINNRVEVNKRVRGLDQDRYVTMKKNELKVHYRIIGKGPIDIVFIPGWTNPETVYSMQYDYFREKARCIYIDLPGTGLSDAPTPNTPLNPIEDGMEYTMQLMVDAIQTVLKKEGIHEFVGVGFSMGAIVLPLFERLHPDMMTKLVIIDGTYSPWPTDPAEREALQTQREETYLFQLTWDETFKTGLLNVLVPPSLIGDLADELKDWAQYFITFPSDVLANTQYYSSAEDANELVEFDYPILCFYSNPAVNIDFIDYIFPNNETYFYPDGGHVIHWMFHEDINPIIWEFVKDKPGKKY</sequence>
<dbReference type="Proteomes" id="UP000708576">
    <property type="component" value="Unassembled WGS sequence"/>
</dbReference>
<feature type="domain" description="AB hydrolase-1" evidence="1">
    <location>
        <begin position="75"/>
        <end position="307"/>
    </location>
</feature>
<gene>
    <name evidence="2" type="ORF">KEM10_03845</name>
</gene>
<reference evidence="2 3" key="1">
    <citation type="journal article" date="2015" name="Int. J. Syst. Evol. Microbiol.">
        <title>Carboxylicivirga linearis sp. nov., isolated from a sea cucumber culture pond.</title>
        <authorList>
            <person name="Wang F.Q."/>
            <person name="Zhou Y.X."/>
            <person name="Lin X.Z."/>
            <person name="Chen G.J."/>
            <person name="Du Z.J."/>
        </authorList>
    </citation>
    <scope>NUCLEOTIDE SEQUENCE [LARGE SCALE GENOMIC DNA]</scope>
    <source>
        <strain evidence="2 3">FB218</strain>
    </source>
</reference>
<accession>A0ABS5JR78</accession>
<evidence type="ECO:0000313" key="2">
    <source>
        <dbReference type="EMBL" id="MBS2097398.1"/>
    </source>
</evidence>
<name>A0ABS5JR78_9BACT</name>
<dbReference type="Pfam" id="PF12697">
    <property type="entry name" value="Abhydrolase_6"/>
    <property type="match status" value="1"/>
</dbReference>
<protein>
    <submittedName>
        <fullName evidence="2">Alpha/beta hydrolase</fullName>
    </submittedName>
</protein>
<dbReference type="EMBL" id="JAGUCO010000002">
    <property type="protein sequence ID" value="MBS2097398.1"/>
    <property type="molecule type" value="Genomic_DNA"/>
</dbReference>
<dbReference type="Gene3D" id="3.40.50.1820">
    <property type="entry name" value="alpha/beta hydrolase"/>
    <property type="match status" value="1"/>
</dbReference>
<proteinExistence type="predicted"/>
<dbReference type="SUPFAM" id="SSF53474">
    <property type="entry name" value="alpha/beta-Hydrolases"/>
    <property type="match status" value="1"/>
</dbReference>